<accession>A0A7J4XMN3</accession>
<evidence type="ECO:0000313" key="3">
    <source>
        <dbReference type="EMBL" id="KAA3768574.1"/>
    </source>
</evidence>
<proteinExistence type="predicted"/>
<feature type="domain" description="BT-3987-like N-terminal" evidence="1">
    <location>
        <begin position="39"/>
        <end position="155"/>
    </location>
</feature>
<organism evidence="3 4">
    <name type="scientific">Bacteroides salyersiae</name>
    <dbReference type="NCBI Taxonomy" id="291644"/>
    <lineage>
        <taxon>Bacteria</taxon>
        <taxon>Pseudomonadati</taxon>
        <taxon>Bacteroidota</taxon>
        <taxon>Bacteroidia</taxon>
        <taxon>Bacteroidales</taxon>
        <taxon>Bacteroidaceae</taxon>
        <taxon>Bacteroides</taxon>
    </lineage>
</organism>
<feature type="domain" description="BT-3044-like C-terminal" evidence="2">
    <location>
        <begin position="162"/>
        <end position="319"/>
    </location>
</feature>
<dbReference type="Gene3D" id="2.60.40.1740">
    <property type="entry name" value="hypothetical protein (bacova_03559)"/>
    <property type="match status" value="1"/>
</dbReference>
<comment type="caution">
    <text evidence="3">The sequence shown here is derived from an EMBL/GenBank/DDBJ whole genome shotgun (WGS) entry which is preliminary data.</text>
</comment>
<dbReference type="EMBL" id="VWMK01000003">
    <property type="protein sequence ID" value="KAA3768574.1"/>
    <property type="molecule type" value="Genomic_DNA"/>
</dbReference>
<reference evidence="3 4" key="1">
    <citation type="journal article" date="2019" name="Nat. Med.">
        <title>A library of human gut bacterial isolates paired with longitudinal multiomics data enables mechanistic microbiome research.</title>
        <authorList>
            <person name="Poyet M."/>
            <person name="Groussin M."/>
            <person name="Gibbons S.M."/>
            <person name="Avila-Pacheco J."/>
            <person name="Jiang X."/>
            <person name="Kearney S.M."/>
            <person name="Perrotta A.R."/>
            <person name="Berdy B."/>
            <person name="Zhao S."/>
            <person name="Lieberman T.D."/>
            <person name="Swanson P.K."/>
            <person name="Smith M."/>
            <person name="Roesemann S."/>
            <person name="Alexander J.E."/>
            <person name="Rich S.A."/>
            <person name="Livny J."/>
            <person name="Vlamakis H."/>
            <person name="Clish C."/>
            <person name="Bullock K."/>
            <person name="Deik A."/>
            <person name="Scott J."/>
            <person name="Pierce K.A."/>
            <person name="Xavier R.J."/>
            <person name="Alm E.J."/>
        </authorList>
    </citation>
    <scope>NUCLEOTIDE SEQUENCE [LARGE SCALE GENOMIC DNA]</scope>
    <source>
        <strain evidence="3 4">BIOML-A10</strain>
    </source>
</reference>
<dbReference type="AlphaFoldDB" id="A0A7J4XMN3"/>
<dbReference type="Pfam" id="PF08522">
    <property type="entry name" value="BT_3987-like_N"/>
    <property type="match status" value="1"/>
</dbReference>
<protein>
    <submittedName>
        <fullName evidence="3">DUF4361 domain-containing protein</fullName>
    </submittedName>
</protein>
<dbReference type="InterPro" id="IPR013728">
    <property type="entry name" value="BT_3987-like_N"/>
</dbReference>
<dbReference type="InterPro" id="IPR025371">
    <property type="entry name" value="BT_3044-like_C"/>
</dbReference>
<dbReference type="RefSeq" id="WP_130058102.1">
    <property type="nucleotide sequence ID" value="NZ_JADNPJ010000003.1"/>
</dbReference>
<name>A0A7J4XMN3_9BACE</name>
<gene>
    <name evidence="3" type="ORF">F3F73_04540</name>
</gene>
<dbReference type="Proteomes" id="UP000422221">
    <property type="component" value="Unassembled WGS sequence"/>
</dbReference>
<evidence type="ECO:0000313" key="4">
    <source>
        <dbReference type="Proteomes" id="UP000422221"/>
    </source>
</evidence>
<sequence length="328" mass="37284">MKTSRILLAAAVTFCMTACNEDAQFDKELYKKVINVLSDDNLVFSVNHDLNKQESTGYISIGCGGTKHIDTDVLVELEPDNEALAEYNRLNFDIDESKFAHALDPQRYDIPDMTTVLKAESEDNYGTIPVHVRPEGLSPDSIYLIPLRIKSVSAYEINPDKRTVLYRVLLKNDYALQSPSTTYSTVGMDIFYKENGEDIDRYSSFSLTRPVVPLTKNSIRCFAGMNTYDVSKLTKEDIQKYAIRITVNEDATLTITSVGTMQVEMVDSSESNLYVETKTNLDRIQRFYLHYRYRVLKDGCDGSNGDADYDVWHDIEETMTKKEPLINS</sequence>
<evidence type="ECO:0000259" key="2">
    <source>
        <dbReference type="Pfam" id="PF14274"/>
    </source>
</evidence>
<dbReference type="Pfam" id="PF14274">
    <property type="entry name" value="BT_3044-like_C"/>
    <property type="match status" value="1"/>
</dbReference>
<evidence type="ECO:0000259" key="1">
    <source>
        <dbReference type="Pfam" id="PF08522"/>
    </source>
</evidence>